<organism evidence="1 2">
    <name type="scientific">Favolaschia claudopus</name>
    <dbReference type="NCBI Taxonomy" id="2862362"/>
    <lineage>
        <taxon>Eukaryota</taxon>
        <taxon>Fungi</taxon>
        <taxon>Dikarya</taxon>
        <taxon>Basidiomycota</taxon>
        <taxon>Agaricomycotina</taxon>
        <taxon>Agaricomycetes</taxon>
        <taxon>Agaricomycetidae</taxon>
        <taxon>Agaricales</taxon>
        <taxon>Marasmiineae</taxon>
        <taxon>Mycenaceae</taxon>
        <taxon>Favolaschia</taxon>
    </lineage>
</organism>
<reference evidence="1 2" key="1">
    <citation type="journal article" date="2024" name="J Genomics">
        <title>Draft genome sequencing and assembly of Favolaschia claudopus CIRM-BRFM 2984 isolated from oak limbs.</title>
        <authorList>
            <person name="Navarro D."/>
            <person name="Drula E."/>
            <person name="Chaduli D."/>
            <person name="Cazenave R."/>
            <person name="Ahrendt S."/>
            <person name="Wang J."/>
            <person name="Lipzen A."/>
            <person name="Daum C."/>
            <person name="Barry K."/>
            <person name="Grigoriev I.V."/>
            <person name="Favel A."/>
            <person name="Rosso M.N."/>
            <person name="Martin F."/>
        </authorList>
    </citation>
    <scope>NUCLEOTIDE SEQUENCE [LARGE SCALE GENOMIC DNA]</scope>
    <source>
        <strain evidence="1 2">CIRM-BRFM 2984</strain>
    </source>
</reference>
<evidence type="ECO:0000313" key="2">
    <source>
        <dbReference type="Proteomes" id="UP001362999"/>
    </source>
</evidence>
<sequence length="282" mass="31284">MIRSTALPTVQVVVPLIQPARAPTHVLSPESQAILRMAAKYHPIWYIRAVMYLVGILHTEHHVSFAACDLVLRSVRFLFEHAADKSLLASPTPMSQTLTNVLSKLDLRDGFSVHPTCYSCHKIFSPDTGTDVYCEDCEEPLFDTVDDAAGEEDQPPVNPIPPLIPPPKVQTPKPILVCPIQLPSRALVDFFKIPGMFRAVNSWKTRVQVPGEMRCMQDGAVWDEMRGADGQRFFYGPSAEDEIRLGVTLSLDWFGRKSSSYGPTHSSGAMSLTIQNLPTALR</sequence>
<comment type="caution">
    <text evidence="1">The sequence shown here is derived from an EMBL/GenBank/DDBJ whole genome shotgun (WGS) entry which is preliminary data.</text>
</comment>
<dbReference type="EMBL" id="JAWWNJ010000130">
    <property type="protein sequence ID" value="KAK6987671.1"/>
    <property type="molecule type" value="Genomic_DNA"/>
</dbReference>
<proteinExistence type="predicted"/>
<evidence type="ECO:0000313" key="1">
    <source>
        <dbReference type="EMBL" id="KAK6987671.1"/>
    </source>
</evidence>
<keyword evidence="2" id="KW-1185">Reference proteome</keyword>
<dbReference type="AlphaFoldDB" id="A0AAV9ZMW5"/>
<accession>A0AAV9ZMW5</accession>
<gene>
    <name evidence="1" type="ORF">R3P38DRAFT_2574601</name>
</gene>
<protein>
    <submittedName>
        <fullName evidence="1">Uncharacterized protein</fullName>
    </submittedName>
</protein>
<dbReference type="Proteomes" id="UP001362999">
    <property type="component" value="Unassembled WGS sequence"/>
</dbReference>
<name>A0AAV9ZMW5_9AGAR</name>